<keyword evidence="7" id="KW-0479">Metal-binding</keyword>
<evidence type="ECO:0000256" key="4">
    <source>
        <dbReference type="ARBA" id="ARBA00004123"/>
    </source>
</evidence>
<keyword evidence="8" id="KW-0378">Hydrolase</keyword>
<keyword evidence="10" id="KW-0408">Iron</keyword>
<dbReference type="EMBL" id="FJUX01000003">
    <property type="protein sequence ID" value="CZS89537.1"/>
    <property type="molecule type" value="Genomic_DNA"/>
</dbReference>
<comment type="cofactor">
    <cofactor evidence="3">
        <name>Fe(2+)</name>
        <dbReference type="ChEBI" id="CHEBI:29033"/>
    </cofactor>
</comment>
<dbReference type="GO" id="GO:0005634">
    <property type="term" value="C:nucleus"/>
    <property type="evidence" value="ECO:0007669"/>
    <property type="project" value="UniProtKB-SubCell"/>
</dbReference>
<dbReference type="SMART" id="SM01124">
    <property type="entry name" value="DBR1"/>
    <property type="match status" value="1"/>
</dbReference>
<feature type="region of interest" description="Disordered" evidence="13">
    <location>
        <begin position="564"/>
        <end position="626"/>
    </location>
</feature>
<evidence type="ECO:0000256" key="11">
    <source>
        <dbReference type="ARBA" id="ARBA00023211"/>
    </source>
</evidence>
<dbReference type="GO" id="GO:0046872">
    <property type="term" value="F:metal ion binding"/>
    <property type="evidence" value="ECO:0007669"/>
    <property type="project" value="UniProtKB-KW"/>
</dbReference>
<evidence type="ECO:0000256" key="3">
    <source>
        <dbReference type="ARBA" id="ARBA00001954"/>
    </source>
</evidence>
<keyword evidence="12" id="KW-0539">Nucleus</keyword>
<dbReference type="OrthoDB" id="407609at2759"/>
<sequence>MNPALKEAQGLRIAVEGCGHGTLDAIYASVSNACEARGWDGVDLLIIGGDFQSVRNASDLTVMSCPVKYREIGDFHAYYSGAREAPYLTIFVGGNHEASSHLWELFYGGWAAPNIYYMGAANVVRLGGVRIAGMSGIWKGYNFNKTHHERLPYSQDDVKSIYHVREIDIRKLLQLRTQVDIGISHDWPRAIEKSGNAKELWRMKPDFEQESQDGTLGNQAATYVMDRLRPAYWFSAHMHCKFAATKIYYDDLKSKSLPAVPTSIPAPAAIAIRPAAVPTSTHNSDEIDLDMDMDDDDGAAEIPITNGTVTTNHDEIHLDMDDDDDATALTTVTNGTPPTNDVPTIKDEISLDNDELELPTNGSSTSKNQTLNAQPASSVSLNLRSQLPAAFQKQSASSSRGQSGKSGQPGQPTPPEIRNKVVKFLALDKCLPGRKFLQLLEVPTANVSSELDSQAKPKFEYDPEWLAITRVFASHIILGNKNGRTPEDIGEANYKPLIEKEQVWIGENVVKKGRLGIPENFVLTAPTFEVGMPEIVNDGPAEYNNPQMQEFCDLVGIENKFFSTPEEREERMKIGPPPAEQRRDGGFGGRGGGRGRGGHRDRGGGGRGRGDRGRARGGGRGRGRGW</sequence>
<feature type="region of interest" description="Disordered" evidence="13">
    <location>
        <begin position="326"/>
        <end position="416"/>
    </location>
</feature>
<proteinExistence type="inferred from homology"/>
<evidence type="ECO:0000313" key="15">
    <source>
        <dbReference type="EMBL" id="CZS89537.1"/>
    </source>
</evidence>
<keyword evidence="11" id="KW-0464">Manganese</keyword>
<evidence type="ECO:0000256" key="8">
    <source>
        <dbReference type="ARBA" id="ARBA00022801"/>
    </source>
</evidence>
<evidence type="ECO:0000256" key="6">
    <source>
        <dbReference type="ARBA" id="ARBA00022664"/>
    </source>
</evidence>
<evidence type="ECO:0000256" key="9">
    <source>
        <dbReference type="ARBA" id="ARBA00022833"/>
    </source>
</evidence>
<dbReference type="Pfam" id="PF05011">
    <property type="entry name" value="DBR1"/>
    <property type="match status" value="1"/>
</dbReference>
<comment type="cofactor">
    <cofactor evidence="2">
        <name>Zn(2+)</name>
        <dbReference type="ChEBI" id="CHEBI:29105"/>
    </cofactor>
</comment>
<comment type="subcellular location">
    <subcellularLocation>
        <location evidence="4">Nucleus</location>
    </subcellularLocation>
</comment>
<keyword evidence="9" id="KW-0862">Zinc</keyword>
<evidence type="ECO:0000256" key="5">
    <source>
        <dbReference type="ARBA" id="ARBA00006045"/>
    </source>
</evidence>
<dbReference type="Proteomes" id="UP000178912">
    <property type="component" value="Unassembled WGS sequence"/>
</dbReference>
<dbReference type="InterPro" id="IPR007708">
    <property type="entry name" value="DBR1_C"/>
</dbReference>
<evidence type="ECO:0000256" key="10">
    <source>
        <dbReference type="ARBA" id="ARBA00023004"/>
    </source>
</evidence>
<dbReference type="InterPro" id="IPR004843">
    <property type="entry name" value="Calcineurin-like_PHP"/>
</dbReference>
<accession>A0A1E1JUG2</accession>
<evidence type="ECO:0000256" key="13">
    <source>
        <dbReference type="SAM" id="MobiDB-lite"/>
    </source>
</evidence>
<organism evidence="15 16">
    <name type="scientific">Rhynchosporium agropyri</name>
    <dbReference type="NCBI Taxonomy" id="914238"/>
    <lineage>
        <taxon>Eukaryota</taxon>
        <taxon>Fungi</taxon>
        <taxon>Dikarya</taxon>
        <taxon>Ascomycota</taxon>
        <taxon>Pezizomycotina</taxon>
        <taxon>Leotiomycetes</taxon>
        <taxon>Helotiales</taxon>
        <taxon>Ploettnerulaceae</taxon>
        <taxon>Rhynchosporium</taxon>
    </lineage>
</organism>
<feature type="domain" description="Lariat debranching enzyme C-terminal" evidence="14">
    <location>
        <begin position="413"/>
        <end position="561"/>
    </location>
</feature>
<dbReference type="PANTHER" id="PTHR12849:SF0">
    <property type="entry name" value="LARIAT DEBRANCHING ENZYME"/>
    <property type="match status" value="1"/>
</dbReference>
<dbReference type="InterPro" id="IPR041816">
    <property type="entry name" value="Dbr1_N"/>
</dbReference>
<evidence type="ECO:0000256" key="2">
    <source>
        <dbReference type="ARBA" id="ARBA00001947"/>
    </source>
</evidence>
<evidence type="ECO:0000256" key="7">
    <source>
        <dbReference type="ARBA" id="ARBA00022723"/>
    </source>
</evidence>
<feature type="compositionally biased region" description="Low complexity" evidence="13">
    <location>
        <begin position="394"/>
        <end position="410"/>
    </location>
</feature>
<evidence type="ECO:0000259" key="14">
    <source>
        <dbReference type="SMART" id="SM01124"/>
    </source>
</evidence>
<feature type="compositionally biased region" description="Polar residues" evidence="13">
    <location>
        <begin position="360"/>
        <end position="385"/>
    </location>
</feature>
<keyword evidence="6" id="KW-0507">mRNA processing</keyword>
<dbReference type="PANTHER" id="PTHR12849">
    <property type="entry name" value="RNA LARIAT DEBRANCHING ENZYME"/>
    <property type="match status" value="1"/>
</dbReference>
<comment type="cofactor">
    <cofactor evidence="1">
        <name>Mn(2+)</name>
        <dbReference type="ChEBI" id="CHEBI:29035"/>
    </cofactor>
</comment>
<protein>
    <submittedName>
        <fullName evidence="15">Related to lariat-debranching enzyme</fullName>
    </submittedName>
</protein>
<dbReference type="AlphaFoldDB" id="A0A1E1JUG2"/>
<dbReference type="GO" id="GO:0000398">
    <property type="term" value="P:mRNA splicing, via spliceosome"/>
    <property type="evidence" value="ECO:0007669"/>
    <property type="project" value="TreeGrafter"/>
</dbReference>
<name>A0A1E1JUG2_9HELO</name>
<dbReference type="InterPro" id="IPR029052">
    <property type="entry name" value="Metallo-depent_PP-like"/>
</dbReference>
<gene>
    <name evidence="15" type="ORF">RAG0_00894</name>
</gene>
<dbReference type="Pfam" id="PF00149">
    <property type="entry name" value="Metallophos"/>
    <property type="match status" value="1"/>
</dbReference>
<feature type="compositionally biased region" description="Gly residues" evidence="13">
    <location>
        <begin position="586"/>
        <end position="595"/>
    </location>
</feature>
<feature type="compositionally biased region" description="Basic residues" evidence="13">
    <location>
        <begin position="615"/>
        <end position="626"/>
    </location>
</feature>
<dbReference type="CDD" id="cd00844">
    <property type="entry name" value="MPP_Dbr1_N"/>
    <property type="match status" value="1"/>
</dbReference>
<dbReference type="SUPFAM" id="SSF56300">
    <property type="entry name" value="Metallo-dependent phosphatases"/>
    <property type="match status" value="1"/>
</dbReference>
<keyword evidence="16" id="KW-1185">Reference proteome</keyword>
<comment type="similarity">
    <text evidence="5">Belongs to the lariat debranching enzyme family.</text>
</comment>
<reference evidence="16" key="1">
    <citation type="submission" date="2016-03" db="EMBL/GenBank/DDBJ databases">
        <authorList>
            <person name="Guldener U."/>
        </authorList>
    </citation>
    <scope>NUCLEOTIDE SEQUENCE [LARGE SCALE GENOMIC DNA]</scope>
    <source>
        <strain evidence="16">04CH-RAC-A.6.1</strain>
    </source>
</reference>
<feature type="compositionally biased region" description="Basic and acidic residues" evidence="13">
    <location>
        <begin position="598"/>
        <end position="614"/>
    </location>
</feature>
<evidence type="ECO:0000256" key="1">
    <source>
        <dbReference type="ARBA" id="ARBA00001936"/>
    </source>
</evidence>
<dbReference type="GO" id="GO:0008419">
    <property type="term" value="F:RNA lariat debranching enzyme activity"/>
    <property type="evidence" value="ECO:0007669"/>
    <property type="project" value="TreeGrafter"/>
</dbReference>
<feature type="compositionally biased region" description="Polar residues" evidence="13">
    <location>
        <begin position="328"/>
        <end position="342"/>
    </location>
</feature>
<evidence type="ECO:0000313" key="16">
    <source>
        <dbReference type="Proteomes" id="UP000178912"/>
    </source>
</evidence>
<evidence type="ECO:0000256" key="12">
    <source>
        <dbReference type="ARBA" id="ARBA00023242"/>
    </source>
</evidence>